<dbReference type="Proteomes" id="UP000179840">
    <property type="component" value="Unassembled WGS sequence"/>
</dbReference>
<dbReference type="GO" id="GO:0005829">
    <property type="term" value="C:cytosol"/>
    <property type="evidence" value="ECO:0007669"/>
    <property type="project" value="TreeGrafter"/>
</dbReference>
<accession>A0A1S1U1C0</accession>
<keyword evidence="1" id="KW-0378">Hydrolase</keyword>
<dbReference type="SUPFAM" id="SSF101386">
    <property type="entry name" value="all-alpha NTP pyrophosphatases"/>
    <property type="match status" value="1"/>
</dbReference>
<dbReference type="InterPro" id="IPR052555">
    <property type="entry name" value="dCTP_Pyrophosphatase"/>
</dbReference>
<evidence type="ECO:0000313" key="2">
    <source>
        <dbReference type="Proteomes" id="UP000179840"/>
    </source>
</evidence>
<dbReference type="GO" id="GO:0042262">
    <property type="term" value="P:DNA protection"/>
    <property type="evidence" value="ECO:0007669"/>
    <property type="project" value="TreeGrafter"/>
</dbReference>
<organism evidence="1 2">
    <name type="scientific">Janthinobacterium lividum</name>
    <dbReference type="NCBI Taxonomy" id="29581"/>
    <lineage>
        <taxon>Bacteria</taxon>
        <taxon>Pseudomonadati</taxon>
        <taxon>Pseudomonadota</taxon>
        <taxon>Betaproteobacteria</taxon>
        <taxon>Burkholderiales</taxon>
        <taxon>Oxalobacteraceae</taxon>
        <taxon>Janthinobacterium</taxon>
    </lineage>
</organism>
<sequence length="119" mass="13485">MNAPTDSLTDIRARLRAFAAERDWDQFHTPKNLAMALSVEVAELAEHYQWLPTGADSELDEAKRTGIRHELADVLMYLVRLADKSGVDLHAAVLEKMVLNAQKYPAQQVRGDARKYSEY</sequence>
<comment type="caution">
    <text evidence="1">The sequence shown here is derived from an EMBL/GenBank/DDBJ whole genome shotgun (WGS) entry which is preliminary data.</text>
</comment>
<dbReference type="AlphaFoldDB" id="A0A1S1U1C0"/>
<dbReference type="PANTHER" id="PTHR46523">
    <property type="entry name" value="DCTP PYROPHOSPHATASE 1"/>
    <property type="match status" value="1"/>
</dbReference>
<dbReference type="Pfam" id="PF12643">
    <property type="entry name" value="MazG-like"/>
    <property type="match status" value="1"/>
</dbReference>
<dbReference type="Gene3D" id="1.10.287.1080">
    <property type="entry name" value="MazG-like"/>
    <property type="match status" value="1"/>
</dbReference>
<dbReference type="InterPro" id="IPR025984">
    <property type="entry name" value="DCTPP"/>
</dbReference>
<dbReference type="GO" id="GO:0006253">
    <property type="term" value="P:dCTP catabolic process"/>
    <property type="evidence" value="ECO:0007669"/>
    <property type="project" value="TreeGrafter"/>
</dbReference>
<dbReference type="RefSeq" id="WP_071079625.1">
    <property type="nucleotide sequence ID" value="NZ_LFKP01000014.1"/>
</dbReference>
<dbReference type="CDD" id="cd11537">
    <property type="entry name" value="NTP-PPase_RS21-C6_like"/>
    <property type="match status" value="1"/>
</dbReference>
<evidence type="ECO:0000313" key="1">
    <source>
        <dbReference type="EMBL" id="OHV93889.1"/>
    </source>
</evidence>
<proteinExistence type="predicted"/>
<dbReference type="EMBL" id="LFKP01000014">
    <property type="protein sequence ID" value="OHV93889.1"/>
    <property type="molecule type" value="Genomic_DNA"/>
</dbReference>
<dbReference type="GO" id="GO:0047840">
    <property type="term" value="F:dCTP diphosphatase activity"/>
    <property type="evidence" value="ECO:0007669"/>
    <property type="project" value="TreeGrafter"/>
</dbReference>
<reference evidence="1 2" key="1">
    <citation type="submission" date="2015-06" db="EMBL/GenBank/DDBJ databases">
        <title>Draft genome sequencing of a biphenyl-degrading bacterium, Janthinobacterium lividum MEG1.</title>
        <authorList>
            <person name="Shimodaira J."/>
            <person name="Hatta T."/>
        </authorList>
    </citation>
    <scope>NUCLEOTIDE SEQUENCE [LARGE SCALE GENOMIC DNA]</scope>
    <source>
        <strain evidence="1 2">MEG1</strain>
    </source>
</reference>
<protein>
    <submittedName>
        <fullName evidence="1">Nucleotide pyrophosphohydrolase</fullName>
    </submittedName>
</protein>
<gene>
    <name evidence="1" type="ORF">AKG95_25095</name>
</gene>
<dbReference type="PANTHER" id="PTHR46523:SF1">
    <property type="entry name" value="DCTP PYROPHOSPHATASE 1"/>
    <property type="match status" value="1"/>
</dbReference>
<dbReference type="PIRSF" id="PIRSF029826">
    <property type="entry name" value="UCP029826_pph"/>
    <property type="match status" value="1"/>
</dbReference>
<name>A0A1S1U1C0_9BURK</name>